<keyword evidence="3" id="KW-1185">Reference proteome</keyword>
<protein>
    <submittedName>
        <fullName evidence="2">Uncharacterized protein</fullName>
    </submittedName>
</protein>
<keyword evidence="1" id="KW-1133">Transmembrane helix</keyword>
<comment type="caution">
    <text evidence="2">The sequence shown here is derived from an EMBL/GenBank/DDBJ whole genome shotgun (WGS) entry which is preliminary data.</text>
</comment>
<reference evidence="2" key="1">
    <citation type="submission" date="2023-10" db="EMBL/GenBank/DDBJ databases">
        <authorList>
            <person name="Chen Y."/>
            <person name="Shah S."/>
            <person name="Dougan E. K."/>
            <person name="Thang M."/>
            <person name="Chan C."/>
        </authorList>
    </citation>
    <scope>NUCLEOTIDE SEQUENCE [LARGE SCALE GENOMIC DNA]</scope>
</reference>
<accession>A0ABN9VM48</accession>
<organism evidence="2 3">
    <name type="scientific">Prorocentrum cordatum</name>
    <dbReference type="NCBI Taxonomy" id="2364126"/>
    <lineage>
        <taxon>Eukaryota</taxon>
        <taxon>Sar</taxon>
        <taxon>Alveolata</taxon>
        <taxon>Dinophyceae</taxon>
        <taxon>Prorocentrales</taxon>
        <taxon>Prorocentraceae</taxon>
        <taxon>Prorocentrum</taxon>
    </lineage>
</organism>
<feature type="transmembrane region" description="Helical" evidence="1">
    <location>
        <begin position="42"/>
        <end position="60"/>
    </location>
</feature>
<evidence type="ECO:0000313" key="3">
    <source>
        <dbReference type="Proteomes" id="UP001189429"/>
    </source>
</evidence>
<dbReference type="EMBL" id="CAUYUJ010017393">
    <property type="protein sequence ID" value="CAK0874419.1"/>
    <property type="molecule type" value="Genomic_DNA"/>
</dbReference>
<keyword evidence="1" id="KW-0472">Membrane</keyword>
<feature type="transmembrane region" description="Helical" evidence="1">
    <location>
        <begin position="135"/>
        <end position="156"/>
    </location>
</feature>
<feature type="transmembrane region" description="Helical" evidence="1">
    <location>
        <begin position="168"/>
        <end position="188"/>
    </location>
</feature>
<dbReference type="Proteomes" id="UP001189429">
    <property type="component" value="Unassembled WGS sequence"/>
</dbReference>
<keyword evidence="1" id="KW-0812">Transmembrane</keyword>
<proteinExistence type="predicted"/>
<evidence type="ECO:0000256" key="1">
    <source>
        <dbReference type="SAM" id="Phobius"/>
    </source>
</evidence>
<gene>
    <name evidence="2" type="ORF">PCOR1329_LOCUS59333</name>
</gene>
<evidence type="ECO:0000313" key="2">
    <source>
        <dbReference type="EMBL" id="CAK0874419.1"/>
    </source>
</evidence>
<feature type="transmembrane region" description="Helical" evidence="1">
    <location>
        <begin position="112"/>
        <end position="128"/>
    </location>
</feature>
<sequence>MVLRLVVPCLFFKVRVGPIAVRGRVCTVLVRTLSLGVMTLPWLHYLPVVLLASMKGLLRWSLAASAASLTGCSVKLDPKTLCALIVGTFPLLAQLPMEPFCVGMLVLMRPPLLVAMVCCFLVFVLLAVPMPLSILAWAMVVAVSLGILAFLNATTAQLKTLTSLLETVFRIGILLLIRLSIVLLFLLFQMPSARSRAALPSRARSSYSRDKFSRLFRLQNYFGSSGIHLDDATACLRGSARQAT</sequence>
<name>A0ABN9VM48_9DINO</name>